<keyword evidence="3" id="KW-1185">Reference proteome</keyword>
<name>A0A015NCQ2_RHIIW</name>
<sequence>MPQVFLNDKELRWCQHSIPTLKKKHKPKAQNTPNKKSENPGQSSNSNQPKKKDKKFSTKTAKDDNQLKNLNSQKKAKKSSKSKRRNSVNTEILAEVLDLLHKLN</sequence>
<gene>
    <name evidence="2" type="ORF">RirG_027780</name>
</gene>
<feature type="region of interest" description="Disordered" evidence="1">
    <location>
        <begin position="17"/>
        <end position="91"/>
    </location>
</feature>
<comment type="caution">
    <text evidence="2">The sequence shown here is derived from an EMBL/GenBank/DDBJ whole genome shotgun (WGS) entry which is preliminary data.</text>
</comment>
<dbReference type="EMBL" id="JEMT01011737">
    <property type="protein sequence ID" value="EXX77008.1"/>
    <property type="molecule type" value="Genomic_DNA"/>
</dbReference>
<feature type="compositionally biased region" description="Polar residues" evidence="1">
    <location>
        <begin position="29"/>
        <end position="48"/>
    </location>
</feature>
<evidence type="ECO:0000313" key="2">
    <source>
        <dbReference type="EMBL" id="EXX77008.1"/>
    </source>
</evidence>
<proteinExistence type="predicted"/>
<dbReference type="AlphaFoldDB" id="A0A015NCQ2"/>
<evidence type="ECO:0000313" key="3">
    <source>
        <dbReference type="Proteomes" id="UP000022910"/>
    </source>
</evidence>
<feature type="compositionally biased region" description="Basic residues" evidence="1">
    <location>
        <begin position="74"/>
        <end position="86"/>
    </location>
</feature>
<evidence type="ECO:0000256" key="1">
    <source>
        <dbReference type="SAM" id="MobiDB-lite"/>
    </source>
</evidence>
<accession>A0A015NCQ2</accession>
<organism evidence="2 3">
    <name type="scientific">Rhizophagus irregularis (strain DAOM 197198w)</name>
    <name type="common">Glomus intraradices</name>
    <dbReference type="NCBI Taxonomy" id="1432141"/>
    <lineage>
        <taxon>Eukaryota</taxon>
        <taxon>Fungi</taxon>
        <taxon>Fungi incertae sedis</taxon>
        <taxon>Mucoromycota</taxon>
        <taxon>Glomeromycotina</taxon>
        <taxon>Glomeromycetes</taxon>
        <taxon>Glomerales</taxon>
        <taxon>Glomeraceae</taxon>
        <taxon>Rhizophagus</taxon>
    </lineage>
</organism>
<dbReference type="Proteomes" id="UP000022910">
    <property type="component" value="Unassembled WGS sequence"/>
</dbReference>
<dbReference type="HOGENOM" id="CLU_050097_2_0_1"/>
<reference evidence="2 3" key="1">
    <citation type="submission" date="2014-02" db="EMBL/GenBank/DDBJ databases">
        <title>Single nucleus genome sequencing reveals high similarity among nuclei of an endomycorrhizal fungus.</title>
        <authorList>
            <person name="Lin K."/>
            <person name="Geurts R."/>
            <person name="Zhang Z."/>
            <person name="Limpens E."/>
            <person name="Saunders D.G."/>
            <person name="Mu D."/>
            <person name="Pang E."/>
            <person name="Cao H."/>
            <person name="Cha H."/>
            <person name="Lin T."/>
            <person name="Zhou Q."/>
            <person name="Shang Y."/>
            <person name="Li Y."/>
            <person name="Ivanov S."/>
            <person name="Sharma T."/>
            <person name="Velzen R.V."/>
            <person name="Ruijter N.D."/>
            <person name="Aanen D.K."/>
            <person name="Win J."/>
            <person name="Kamoun S."/>
            <person name="Bisseling T."/>
            <person name="Huang S."/>
        </authorList>
    </citation>
    <scope>NUCLEOTIDE SEQUENCE [LARGE SCALE GENOMIC DNA]</scope>
    <source>
        <strain evidence="3">DAOM197198w</strain>
    </source>
</reference>
<protein>
    <submittedName>
        <fullName evidence="2">Uncharacterized protein</fullName>
    </submittedName>
</protein>